<keyword evidence="2" id="KW-1185">Reference proteome</keyword>
<protein>
    <recommendedName>
        <fullName evidence="3">Thioredoxin domain-containing protein</fullName>
    </recommendedName>
</protein>
<sequence>MFTYLKNILFLIVSISLINCKSETKETHTYFGGKIIHPKSDHVILYSMDQAIDTFYLDENNNFFGELKIASEGLFYFTHGYENQYMYLQPNDSLLLRLNTWDFDESLVFAGKGADRNNVLIDCFLEEEKESNSTYEFNKLDPKKFKEKFDSLLKDKLFLYDEYVKTHPEESNGYRKVLKVALTYPLYARLEKYPMIHAKLMESDKLPEIDNSFYDYRKTVEIDDDSLIYYPPYSKYVRNHLYNETYSLGYPPMKRNYSANFTSDLLTIINKKISHEDTKNAFLKQTILSHFFNKSSCNLNQIPFDKYLKFSTDEEDKKQVENLIEDTKYILLNSKLPEFTINDYLYTPRSIHELIGGKNAFLFFWSPEYVSESYLVSRINFLSNTYQNITFIPIKIDGVKTERIEKLDIKNQFYLADDSKANDFLTSKMPRSILVNKQGKVMNGYASISSPNLDEYLENLNKLK</sequence>
<accession>A0A2S7W937</accession>
<evidence type="ECO:0000313" key="1">
    <source>
        <dbReference type="EMBL" id="PQJ74138.1"/>
    </source>
</evidence>
<dbReference type="AlphaFoldDB" id="A0A2S7W937"/>
<proteinExistence type="predicted"/>
<evidence type="ECO:0000313" key="2">
    <source>
        <dbReference type="Proteomes" id="UP000237608"/>
    </source>
</evidence>
<reference evidence="1 2" key="1">
    <citation type="submission" date="2016-12" db="EMBL/GenBank/DDBJ databases">
        <title>Trade-off between light-utilization and light-protection in marine flavobacteria.</title>
        <authorList>
            <person name="Kumagai Y."/>
            <person name="Yoshizawa S."/>
            <person name="Kogure K."/>
            <person name="Iwasaki W."/>
        </authorList>
    </citation>
    <scope>NUCLEOTIDE SEQUENCE [LARGE SCALE GENOMIC DNA]</scope>
    <source>
        <strain evidence="1 2">KCTC 22729</strain>
    </source>
</reference>
<gene>
    <name evidence="1" type="ORF">BTO13_02100</name>
</gene>
<organism evidence="1 2">
    <name type="scientific">Polaribacter gangjinensis</name>
    <dbReference type="NCBI Taxonomy" id="574710"/>
    <lineage>
        <taxon>Bacteria</taxon>
        <taxon>Pseudomonadati</taxon>
        <taxon>Bacteroidota</taxon>
        <taxon>Flavobacteriia</taxon>
        <taxon>Flavobacteriales</taxon>
        <taxon>Flavobacteriaceae</taxon>
    </lineage>
</organism>
<dbReference type="Proteomes" id="UP000237608">
    <property type="component" value="Unassembled WGS sequence"/>
</dbReference>
<evidence type="ECO:0008006" key="3">
    <source>
        <dbReference type="Google" id="ProtNLM"/>
    </source>
</evidence>
<dbReference type="Gene3D" id="3.40.30.10">
    <property type="entry name" value="Glutaredoxin"/>
    <property type="match status" value="1"/>
</dbReference>
<dbReference type="RefSeq" id="WP_105045288.1">
    <property type="nucleotide sequence ID" value="NZ_CP150662.1"/>
</dbReference>
<name>A0A2S7W937_9FLAO</name>
<dbReference type="OrthoDB" id="1146847at2"/>
<comment type="caution">
    <text evidence="1">The sequence shown here is derived from an EMBL/GenBank/DDBJ whole genome shotgun (WGS) entry which is preliminary data.</text>
</comment>
<dbReference type="EMBL" id="MSCL01000001">
    <property type="protein sequence ID" value="PQJ74138.1"/>
    <property type="molecule type" value="Genomic_DNA"/>
</dbReference>